<feature type="domain" description="Glycosyltransferase 2-like" evidence="7">
    <location>
        <begin position="8"/>
        <end position="124"/>
    </location>
</feature>
<feature type="transmembrane region" description="Helical" evidence="6">
    <location>
        <begin position="285"/>
        <end position="306"/>
    </location>
</feature>
<keyword evidence="3" id="KW-0328">Glycosyltransferase</keyword>
<sequence length="347" mass="40413">MGKIIDISFLIPTFNSDKTIVRTLTSIRQQSYPQEKIEILLIDGGSTDQTIQLARRFNCKIFKNLKTDIMAAEAIGYSKAKGRYVVFIAPDEVLEKRHSIELKYKAIQSNPLIKAVLPSGYKTPKDYSPINYYINEFGDPFSYFMYRDSKGYEYLARDLEKKYGVFYKYKDYLIFSFSKSKQLPLIELWAGGCMVDLEYVKSNFPQIKNKPELIPLIFYLLNNKGLLLAVTKNDPTVHYSVNSVGKYLKKIRSRIEYNIYLTPMGKGGFSGRENFESSFSRVKKFLFIPYSYSLVFPLIDSVYLTLTRKKLIYLLHLPLCLYTASLIIYYYLLKLFRIEHAIKLYGH</sequence>
<keyword evidence="5 6" id="KW-0472">Membrane</keyword>
<comment type="subcellular location">
    <subcellularLocation>
        <location evidence="1">Cell membrane</location>
    </subcellularLocation>
</comment>
<dbReference type="Pfam" id="PF00535">
    <property type="entry name" value="Glycos_transf_2"/>
    <property type="match status" value="1"/>
</dbReference>
<evidence type="ECO:0000313" key="8">
    <source>
        <dbReference type="EMBL" id="KKQ91483.1"/>
    </source>
</evidence>
<evidence type="ECO:0000256" key="6">
    <source>
        <dbReference type="SAM" id="Phobius"/>
    </source>
</evidence>
<evidence type="ECO:0000256" key="5">
    <source>
        <dbReference type="ARBA" id="ARBA00023136"/>
    </source>
</evidence>
<reference evidence="8 9" key="1">
    <citation type="journal article" date="2015" name="Nature">
        <title>rRNA introns, odd ribosomes, and small enigmatic genomes across a large radiation of phyla.</title>
        <authorList>
            <person name="Brown C.T."/>
            <person name="Hug L.A."/>
            <person name="Thomas B.C."/>
            <person name="Sharon I."/>
            <person name="Castelle C.J."/>
            <person name="Singh A."/>
            <person name="Wilkins M.J."/>
            <person name="Williams K.H."/>
            <person name="Banfield J.F."/>
        </authorList>
    </citation>
    <scope>NUCLEOTIDE SEQUENCE [LARGE SCALE GENOMIC DNA]</scope>
</reference>
<dbReference type="PANTHER" id="PTHR43646:SF2">
    <property type="entry name" value="GLYCOSYLTRANSFERASE 2-LIKE DOMAIN-CONTAINING PROTEIN"/>
    <property type="match status" value="1"/>
</dbReference>
<dbReference type="AlphaFoldDB" id="A0A0G0LHW6"/>
<dbReference type="Proteomes" id="UP000034774">
    <property type="component" value="Unassembled WGS sequence"/>
</dbReference>
<proteinExistence type="predicted"/>
<keyword evidence="6" id="KW-1133">Transmembrane helix</keyword>
<dbReference type="PANTHER" id="PTHR43646">
    <property type="entry name" value="GLYCOSYLTRANSFERASE"/>
    <property type="match status" value="1"/>
</dbReference>
<name>A0A0G0LHW6_9BACT</name>
<protein>
    <submittedName>
        <fullName evidence="8">Glycosyl transferase family 2</fullName>
    </submittedName>
</protein>
<dbReference type="GO" id="GO:0016757">
    <property type="term" value="F:glycosyltransferase activity"/>
    <property type="evidence" value="ECO:0007669"/>
    <property type="project" value="UniProtKB-KW"/>
</dbReference>
<evidence type="ECO:0000259" key="7">
    <source>
        <dbReference type="Pfam" id="PF00535"/>
    </source>
</evidence>
<gene>
    <name evidence="8" type="ORF">UT17_C0007G0009</name>
</gene>
<keyword evidence="6" id="KW-0812">Transmembrane</keyword>
<feature type="transmembrane region" description="Helical" evidence="6">
    <location>
        <begin position="312"/>
        <end position="333"/>
    </location>
</feature>
<dbReference type="GO" id="GO:0005886">
    <property type="term" value="C:plasma membrane"/>
    <property type="evidence" value="ECO:0007669"/>
    <property type="project" value="UniProtKB-SubCell"/>
</dbReference>
<dbReference type="InterPro" id="IPR029044">
    <property type="entry name" value="Nucleotide-diphossugar_trans"/>
</dbReference>
<evidence type="ECO:0000256" key="3">
    <source>
        <dbReference type="ARBA" id="ARBA00022676"/>
    </source>
</evidence>
<accession>A0A0G0LHW6</accession>
<dbReference type="Gene3D" id="3.90.550.10">
    <property type="entry name" value="Spore Coat Polysaccharide Biosynthesis Protein SpsA, Chain A"/>
    <property type="match status" value="1"/>
</dbReference>
<organism evidence="8 9">
    <name type="scientific">Candidatus Woesebacteria bacterium GW2011_GWB1_39_10</name>
    <dbReference type="NCBI Taxonomy" id="1618572"/>
    <lineage>
        <taxon>Bacteria</taxon>
        <taxon>Candidatus Woeseibacteriota</taxon>
    </lineage>
</organism>
<evidence type="ECO:0000256" key="2">
    <source>
        <dbReference type="ARBA" id="ARBA00022475"/>
    </source>
</evidence>
<keyword evidence="2" id="KW-1003">Cell membrane</keyword>
<evidence type="ECO:0000256" key="1">
    <source>
        <dbReference type="ARBA" id="ARBA00004236"/>
    </source>
</evidence>
<dbReference type="STRING" id="1618572.UT17_C0007G0009"/>
<dbReference type="EMBL" id="LBVU01000007">
    <property type="protein sequence ID" value="KKQ91483.1"/>
    <property type="molecule type" value="Genomic_DNA"/>
</dbReference>
<dbReference type="SUPFAM" id="SSF53448">
    <property type="entry name" value="Nucleotide-diphospho-sugar transferases"/>
    <property type="match status" value="1"/>
</dbReference>
<dbReference type="InterPro" id="IPR001173">
    <property type="entry name" value="Glyco_trans_2-like"/>
</dbReference>
<evidence type="ECO:0000313" key="9">
    <source>
        <dbReference type="Proteomes" id="UP000034774"/>
    </source>
</evidence>
<evidence type="ECO:0000256" key="4">
    <source>
        <dbReference type="ARBA" id="ARBA00022679"/>
    </source>
</evidence>
<keyword evidence="4 8" id="KW-0808">Transferase</keyword>
<comment type="caution">
    <text evidence="8">The sequence shown here is derived from an EMBL/GenBank/DDBJ whole genome shotgun (WGS) entry which is preliminary data.</text>
</comment>